<gene>
    <name evidence="1" type="ORF">HKT18_13685</name>
</gene>
<dbReference type="AlphaFoldDB" id="A0A7Y3RC30"/>
<evidence type="ECO:0000313" key="1">
    <source>
        <dbReference type="EMBL" id="NNT73266.1"/>
    </source>
</evidence>
<name>A0A7Y3RC30_9FLAO</name>
<keyword evidence="2" id="KW-1185">Reference proteome</keyword>
<comment type="caution">
    <text evidence="1">The sequence shown here is derived from an EMBL/GenBank/DDBJ whole genome shotgun (WGS) entry which is preliminary data.</text>
</comment>
<proteinExistence type="predicted"/>
<dbReference type="EMBL" id="JABEVX010000017">
    <property type="protein sequence ID" value="NNT73266.1"/>
    <property type="molecule type" value="Genomic_DNA"/>
</dbReference>
<dbReference type="RefSeq" id="WP_171223423.1">
    <property type="nucleotide sequence ID" value="NZ_CP121446.1"/>
</dbReference>
<dbReference type="Proteomes" id="UP000536509">
    <property type="component" value="Unassembled WGS sequence"/>
</dbReference>
<organism evidence="1 2">
    <name type="scientific">Flavobacterium rivulicola</name>
    <dbReference type="NCBI Taxonomy" id="2732161"/>
    <lineage>
        <taxon>Bacteria</taxon>
        <taxon>Pseudomonadati</taxon>
        <taxon>Bacteroidota</taxon>
        <taxon>Flavobacteriia</taxon>
        <taxon>Flavobacteriales</taxon>
        <taxon>Flavobacteriaceae</taxon>
        <taxon>Flavobacterium</taxon>
    </lineage>
</organism>
<protein>
    <submittedName>
        <fullName evidence="1">Uncharacterized protein</fullName>
    </submittedName>
</protein>
<accession>A0A7Y3RC30</accession>
<sequence length="315" mass="36898">MKYLLLFFTCTTFAQVQKFIPIDNETLEFISEVNYTLYANKKPIFSNLTSKDSITRLPKDITFDSICFNKLNYKTIGYKKENLTEIILLTKTAYDLDEVIIPNSKPKEIVIGEECRFVKRKSSILTANPDYGLIFRENDLKNKVIKRLTFFVEKVKYKTTYKIKFYAAHETGNFMTLQYLELNELLFESPIFTIEKGTKNKVEINLEDYDINITDKNIFACLELQSYYDDNNTAIQPETKDGTRLKFQLSNLANYYSKTYDINTKKTSDYVININAMINRDFAFMFFKKPHKSELVAPAIILYATKTNEHLKENK</sequence>
<reference evidence="1 2" key="1">
    <citation type="submission" date="2020-05" db="EMBL/GenBank/DDBJ databases">
        <title>Draft genome of Flavobacterium sp. IMCC34852.</title>
        <authorList>
            <person name="Song J."/>
            <person name="Cho J.-C."/>
        </authorList>
    </citation>
    <scope>NUCLEOTIDE SEQUENCE [LARGE SCALE GENOMIC DNA]</scope>
    <source>
        <strain evidence="1 2">IMCC34852</strain>
    </source>
</reference>
<evidence type="ECO:0000313" key="2">
    <source>
        <dbReference type="Proteomes" id="UP000536509"/>
    </source>
</evidence>